<feature type="domain" description="N-acetyltransferase" evidence="1">
    <location>
        <begin position="19"/>
        <end position="150"/>
    </location>
</feature>
<reference evidence="2 3" key="1">
    <citation type="submission" date="2021-05" db="EMBL/GenBank/DDBJ databases">
        <title>Novel Bacillus species.</title>
        <authorList>
            <person name="Liu G."/>
        </authorList>
    </citation>
    <scope>NUCLEOTIDE SEQUENCE [LARGE SCALE GENOMIC DNA]</scope>
    <source>
        <strain evidence="2 3">FJAT-49705</strain>
    </source>
</reference>
<proteinExistence type="predicted"/>
<dbReference type="InterPro" id="IPR016181">
    <property type="entry name" value="Acyl_CoA_acyltransferase"/>
</dbReference>
<evidence type="ECO:0000313" key="2">
    <source>
        <dbReference type="EMBL" id="MBS4192053.1"/>
    </source>
</evidence>
<protein>
    <submittedName>
        <fullName evidence="2">GNAT family N-acetyltransferase</fullName>
    </submittedName>
</protein>
<dbReference type="Gene3D" id="3.40.630.30">
    <property type="match status" value="1"/>
</dbReference>
<name>A0ABS5NXF4_9BACI</name>
<sequence length="150" mass="17334">MQEFHVKQLNNLLCNNLSNLVKESKEEGFHFLERLMNEYKGGTNTFNEHGEALYGVFSKEGVCVAVGGLNIDPYSNQKIIGRLRRFYVAKKNRRKGLGKLLLKRIIYDAEKHFQVIVLRTNTEQADKFYTSLGFTKEEKFPGSTHFLNLN</sequence>
<dbReference type="Pfam" id="PF13508">
    <property type="entry name" value="Acetyltransf_7"/>
    <property type="match status" value="1"/>
</dbReference>
<dbReference type="Proteomes" id="UP000681027">
    <property type="component" value="Unassembled WGS sequence"/>
</dbReference>
<evidence type="ECO:0000259" key="1">
    <source>
        <dbReference type="PROSITE" id="PS51186"/>
    </source>
</evidence>
<organism evidence="2 3">
    <name type="scientific">Cytobacillus citreus</name>
    <dbReference type="NCBI Taxonomy" id="2833586"/>
    <lineage>
        <taxon>Bacteria</taxon>
        <taxon>Bacillati</taxon>
        <taxon>Bacillota</taxon>
        <taxon>Bacilli</taxon>
        <taxon>Bacillales</taxon>
        <taxon>Bacillaceae</taxon>
        <taxon>Cytobacillus</taxon>
    </lineage>
</organism>
<gene>
    <name evidence="2" type="ORF">KHA94_17960</name>
</gene>
<dbReference type="RefSeq" id="WP_213103506.1">
    <property type="nucleotide sequence ID" value="NZ_JAGYPM010000004.1"/>
</dbReference>
<accession>A0ABS5NXF4</accession>
<dbReference type="SUPFAM" id="SSF55729">
    <property type="entry name" value="Acyl-CoA N-acyltransferases (Nat)"/>
    <property type="match status" value="1"/>
</dbReference>
<dbReference type="CDD" id="cd04301">
    <property type="entry name" value="NAT_SF"/>
    <property type="match status" value="1"/>
</dbReference>
<dbReference type="InterPro" id="IPR000182">
    <property type="entry name" value="GNAT_dom"/>
</dbReference>
<keyword evidence="3" id="KW-1185">Reference proteome</keyword>
<comment type="caution">
    <text evidence="2">The sequence shown here is derived from an EMBL/GenBank/DDBJ whole genome shotgun (WGS) entry which is preliminary data.</text>
</comment>
<evidence type="ECO:0000313" key="3">
    <source>
        <dbReference type="Proteomes" id="UP000681027"/>
    </source>
</evidence>
<dbReference type="PROSITE" id="PS51186">
    <property type="entry name" value="GNAT"/>
    <property type="match status" value="1"/>
</dbReference>
<dbReference type="EMBL" id="JAGYPM010000004">
    <property type="protein sequence ID" value="MBS4192053.1"/>
    <property type="molecule type" value="Genomic_DNA"/>
</dbReference>